<dbReference type="STRING" id="1798407.A3A16_02910"/>
<feature type="transmembrane region" description="Helical" evidence="1">
    <location>
        <begin position="221"/>
        <end position="240"/>
    </location>
</feature>
<dbReference type="AlphaFoldDB" id="A0A1G1ZL55"/>
<evidence type="ECO:0000313" key="2">
    <source>
        <dbReference type="EMBL" id="OGY65373.1"/>
    </source>
</evidence>
<keyword evidence="1" id="KW-1133">Transmembrane helix</keyword>
<feature type="transmembrane region" description="Helical" evidence="1">
    <location>
        <begin position="58"/>
        <end position="75"/>
    </location>
</feature>
<feature type="transmembrane region" description="Helical" evidence="1">
    <location>
        <begin position="136"/>
        <end position="156"/>
    </location>
</feature>
<comment type="caution">
    <text evidence="2">The sequence shown here is derived from an EMBL/GenBank/DDBJ whole genome shotgun (WGS) entry which is preliminary data.</text>
</comment>
<evidence type="ECO:0000256" key="1">
    <source>
        <dbReference type="SAM" id="Phobius"/>
    </source>
</evidence>
<dbReference type="EMBL" id="MHJJ01000011">
    <property type="protein sequence ID" value="OGY65373.1"/>
    <property type="molecule type" value="Genomic_DNA"/>
</dbReference>
<reference evidence="2 3" key="1">
    <citation type="journal article" date="2016" name="Nat. Commun.">
        <title>Thousands of microbial genomes shed light on interconnected biogeochemical processes in an aquifer system.</title>
        <authorList>
            <person name="Anantharaman K."/>
            <person name="Brown C.T."/>
            <person name="Hug L.A."/>
            <person name="Sharon I."/>
            <person name="Castelle C.J."/>
            <person name="Probst A.J."/>
            <person name="Thomas B.C."/>
            <person name="Singh A."/>
            <person name="Wilkins M.J."/>
            <person name="Karaoz U."/>
            <person name="Brodie E.L."/>
            <person name="Williams K.H."/>
            <person name="Hubbard S.S."/>
            <person name="Banfield J.F."/>
        </authorList>
    </citation>
    <scope>NUCLEOTIDE SEQUENCE [LARGE SCALE GENOMIC DNA]</scope>
</reference>
<feature type="transmembrane region" description="Helical" evidence="1">
    <location>
        <begin position="35"/>
        <end position="51"/>
    </location>
</feature>
<feature type="transmembrane region" description="Helical" evidence="1">
    <location>
        <begin position="168"/>
        <end position="185"/>
    </location>
</feature>
<feature type="transmembrane region" description="Helical" evidence="1">
    <location>
        <begin position="81"/>
        <end position="100"/>
    </location>
</feature>
<dbReference type="Proteomes" id="UP000177942">
    <property type="component" value="Unassembled WGS sequence"/>
</dbReference>
<organism evidence="2 3">
    <name type="scientific">Candidatus Harrisonbacteria bacterium RIFCSPLOWO2_01_FULL_44_18</name>
    <dbReference type="NCBI Taxonomy" id="1798407"/>
    <lineage>
        <taxon>Bacteria</taxon>
        <taxon>Candidatus Harrisoniibacteriota</taxon>
    </lineage>
</organism>
<protein>
    <submittedName>
        <fullName evidence="2">Uncharacterized protein</fullName>
    </submittedName>
</protein>
<gene>
    <name evidence="2" type="ORF">A3A16_02910</name>
</gene>
<proteinExistence type="predicted"/>
<name>A0A1G1ZL55_9BACT</name>
<keyword evidence="1" id="KW-0472">Membrane</keyword>
<evidence type="ECO:0000313" key="3">
    <source>
        <dbReference type="Proteomes" id="UP000177942"/>
    </source>
</evidence>
<accession>A0A1G1ZL55</accession>
<feature type="transmembrane region" description="Helical" evidence="1">
    <location>
        <begin position="112"/>
        <end position="130"/>
    </location>
</feature>
<keyword evidence="1" id="KW-0812">Transmembrane</keyword>
<feature type="transmembrane region" description="Helical" evidence="1">
    <location>
        <begin position="12"/>
        <end position="29"/>
    </location>
</feature>
<sequence>MKKLRYLLKNPLSSLAVKAAIFGSFLALVKIGDFGLAPILFFLLSAGFLYSQPIFNSFALLSSFGVLTVLSLIGAKTIDGLFIFVIADIFFSFLFYLILGLKNLAFISRGQWYSALNLFLFYATFVIFFLSDRGGYFIPKSLVVFFAAFLLFREFVKFSAPEFKRRNLIAWVLALVIFEAVWAVSLLPLGFLNSANLMILPVFILSDLASRYVKGSLSRRAILVDVSIFILLMLTIFIASKWTV</sequence>